<organism evidence="9 10">
    <name type="scientific">Breznakiella homolactica</name>
    <dbReference type="NCBI Taxonomy" id="2798577"/>
    <lineage>
        <taxon>Bacteria</taxon>
        <taxon>Pseudomonadati</taxon>
        <taxon>Spirochaetota</taxon>
        <taxon>Spirochaetia</taxon>
        <taxon>Spirochaetales</taxon>
        <taxon>Breznakiellaceae</taxon>
        <taxon>Breznakiella</taxon>
    </lineage>
</organism>
<dbReference type="Gene3D" id="3.30.565.10">
    <property type="entry name" value="Histidine kinase-like ATPase, C-terminal domain"/>
    <property type="match status" value="1"/>
</dbReference>
<sequence>MKNIFTRIFSGQITAVLAVFLIMTVIFIFAVRVSIESWNTDKKADLENLLFPVLSKVYRLRGGFSPAELEAALLPYMTDSLYVFVFDEQKKPMILLNEGKRISPAEMERRMGPMQTFLALNPPRVIEDNGIPVGYFSVDNADFLAYRANRIFLSTMIKAALAGGSAAVLLALGISLLISSVFSKQAAALAGDIVSISGDGQRPPSVAAETHEFAVIVRSAEQLRERLEREESLRRQWMQDISHDLRTPVAAVKAQLEAMADGVLDTGRSRLAALLAELGHIEQLVMSLQELSRYESPEMKIIPADIIAAQFVTETCRGFKFLAMQRNIRFRCSAPEDTVFSADAYLLQRCVSNMVKNALQYTEPGGLVTVDLREDRGRIIFEVANTGYLSPRDESHMFDRLYRGNAARSEGGSGLGLSIAKAIAGLHHGTISGGNRDEMVCFTLSIPVSQSGSL</sequence>
<name>A0A7T7XM09_9SPIR</name>
<evidence type="ECO:0000259" key="8">
    <source>
        <dbReference type="PROSITE" id="PS50109"/>
    </source>
</evidence>
<dbReference type="PROSITE" id="PS50109">
    <property type="entry name" value="HIS_KIN"/>
    <property type="match status" value="1"/>
</dbReference>
<keyword evidence="10" id="KW-1185">Reference proteome</keyword>
<dbReference type="Pfam" id="PF02518">
    <property type="entry name" value="HATPase_c"/>
    <property type="match status" value="1"/>
</dbReference>
<keyword evidence="7" id="KW-0472">Membrane</keyword>
<comment type="catalytic activity">
    <reaction evidence="1">
        <text>ATP + protein L-histidine = ADP + protein N-phospho-L-histidine.</text>
        <dbReference type="EC" id="2.7.13.3"/>
    </reaction>
</comment>
<keyword evidence="4" id="KW-0808">Transferase</keyword>
<feature type="transmembrane region" description="Helical" evidence="7">
    <location>
        <begin position="159"/>
        <end position="182"/>
    </location>
</feature>
<dbReference type="SUPFAM" id="SSF47384">
    <property type="entry name" value="Homodimeric domain of signal transducing histidine kinase"/>
    <property type="match status" value="1"/>
</dbReference>
<evidence type="ECO:0000256" key="4">
    <source>
        <dbReference type="ARBA" id="ARBA00022679"/>
    </source>
</evidence>
<dbReference type="Gene3D" id="1.10.287.130">
    <property type="match status" value="1"/>
</dbReference>
<keyword evidence="7" id="KW-0812">Transmembrane</keyword>
<keyword evidence="5 9" id="KW-0418">Kinase</keyword>
<dbReference type="SMART" id="SM00388">
    <property type="entry name" value="HisKA"/>
    <property type="match status" value="1"/>
</dbReference>
<dbReference type="KEGG" id="bhc:JFL75_17640"/>
<dbReference type="EC" id="2.7.13.3" evidence="2"/>
<feature type="domain" description="Histidine kinase" evidence="8">
    <location>
        <begin position="240"/>
        <end position="450"/>
    </location>
</feature>
<dbReference type="CDD" id="cd00082">
    <property type="entry name" value="HisKA"/>
    <property type="match status" value="1"/>
</dbReference>
<evidence type="ECO:0000256" key="5">
    <source>
        <dbReference type="ARBA" id="ARBA00022777"/>
    </source>
</evidence>
<dbReference type="GO" id="GO:0005886">
    <property type="term" value="C:plasma membrane"/>
    <property type="evidence" value="ECO:0007669"/>
    <property type="project" value="TreeGrafter"/>
</dbReference>
<dbReference type="SUPFAM" id="SSF55874">
    <property type="entry name" value="ATPase domain of HSP90 chaperone/DNA topoisomerase II/histidine kinase"/>
    <property type="match status" value="1"/>
</dbReference>
<evidence type="ECO:0000313" key="10">
    <source>
        <dbReference type="Proteomes" id="UP000595917"/>
    </source>
</evidence>
<dbReference type="InterPro" id="IPR003661">
    <property type="entry name" value="HisK_dim/P_dom"/>
</dbReference>
<feature type="transmembrane region" description="Helical" evidence="7">
    <location>
        <begin position="12"/>
        <end position="33"/>
    </location>
</feature>
<keyword evidence="7" id="KW-1133">Transmembrane helix</keyword>
<dbReference type="AlphaFoldDB" id="A0A7T7XM09"/>
<accession>A0A7T7XM09</accession>
<evidence type="ECO:0000256" key="1">
    <source>
        <dbReference type="ARBA" id="ARBA00000085"/>
    </source>
</evidence>
<dbReference type="EMBL" id="CP067089">
    <property type="protein sequence ID" value="QQO08727.1"/>
    <property type="molecule type" value="Genomic_DNA"/>
</dbReference>
<proteinExistence type="predicted"/>
<dbReference type="Proteomes" id="UP000595917">
    <property type="component" value="Chromosome"/>
</dbReference>
<evidence type="ECO:0000256" key="7">
    <source>
        <dbReference type="SAM" id="Phobius"/>
    </source>
</evidence>
<keyword evidence="3" id="KW-0597">Phosphoprotein</keyword>
<dbReference type="InterPro" id="IPR005467">
    <property type="entry name" value="His_kinase_dom"/>
</dbReference>
<evidence type="ECO:0000313" key="9">
    <source>
        <dbReference type="EMBL" id="QQO08727.1"/>
    </source>
</evidence>
<evidence type="ECO:0000256" key="2">
    <source>
        <dbReference type="ARBA" id="ARBA00012438"/>
    </source>
</evidence>
<dbReference type="InterPro" id="IPR050351">
    <property type="entry name" value="BphY/WalK/GraS-like"/>
</dbReference>
<dbReference type="GO" id="GO:0000155">
    <property type="term" value="F:phosphorelay sensor kinase activity"/>
    <property type="evidence" value="ECO:0007669"/>
    <property type="project" value="InterPro"/>
</dbReference>
<dbReference type="SMART" id="SM00387">
    <property type="entry name" value="HATPase_c"/>
    <property type="match status" value="1"/>
</dbReference>
<reference evidence="9" key="1">
    <citation type="submission" date="2021-01" db="EMBL/GenBank/DDBJ databases">
        <title>Description of Breznakiella homolactica.</title>
        <authorList>
            <person name="Song Y."/>
            <person name="Brune A."/>
        </authorList>
    </citation>
    <scope>NUCLEOTIDE SEQUENCE</scope>
    <source>
        <strain evidence="9">RmG30</strain>
    </source>
</reference>
<dbReference type="GO" id="GO:0016036">
    <property type="term" value="P:cellular response to phosphate starvation"/>
    <property type="evidence" value="ECO:0007669"/>
    <property type="project" value="TreeGrafter"/>
</dbReference>
<evidence type="ECO:0000256" key="6">
    <source>
        <dbReference type="ARBA" id="ARBA00023012"/>
    </source>
</evidence>
<gene>
    <name evidence="9" type="ORF">JFL75_17640</name>
</gene>
<dbReference type="PANTHER" id="PTHR45453">
    <property type="entry name" value="PHOSPHATE REGULON SENSOR PROTEIN PHOR"/>
    <property type="match status" value="1"/>
</dbReference>
<keyword evidence="6" id="KW-0902">Two-component regulatory system</keyword>
<dbReference type="PANTHER" id="PTHR45453:SF1">
    <property type="entry name" value="PHOSPHATE REGULON SENSOR PROTEIN PHOR"/>
    <property type="match status" value="1"/>
</dbReference>
<dbReference type="InterPro" id="IPR036097">
    <property type="entry name" value="HisK_dim/P_sf"/>
</dbReference>
<dbReference type="Pfam" id="PF00512">
    <property type="entry name" value="HisKA"/>
    <property type="match status" value="1"/>
</dbReference>
<dbReference type="InterPro" id="IPR036890">
    <property type="entry name" value="HATPase_C_sf"/>
</dbReference>
<dbReference type="RefSeq" id="WP_215626033.1">
    <property type="nucleotide sequence ID" value="NZ_CP067089.2"/>
</dbReference>
<evidence type="ECO:0000256" key="3">
    <source>
        <dbReference type="ARBA" id="ARBA00022553"/>
    </source>
</evidence>
<protein>
    <recommendedName>
        <fullName evidence="2">histidine kinase</fullName>
        <ecNumber evidence="2">2.7.13.3</ecNumber>
    </recommendedName>
</protein>
<dbReference type="InterPro" id="IPR003594">
    <property type="entry name" value="HATPase_dom"/>
</dbReference>
<dbReference type="GO" id="GO:0004721">
    <property type="term" value="F:phosphoprotein phosphatase activity"/>
    <property type="evidence" value="ECO:0007669"/>
    <property type="project" value="TreeGrafter"/>
</dbReference>